<dbReference type="AlphaFoldDB" id="A0A2C6DU00"/>
<dbReference type="PROSITE" id="PS50966">
    <property type="entry name" value="ZF_SWIM"/>
    <property type="match status" value="1"/>
</dbReference>
<dbReference type="InterPro" id="IPR007527">
    <property type="entry name" value="Znf_SWIM"/>
</dbReference>
<evidence type="ECO:0000259" key="2">
    <source>
        <dbReference type="PROSITE" id="PS50966"/>
    </source>
</evidence>
<evidence type="ECO:0000313" key="3">
    <source>
        <dbReference type="EMBL" id="PHI31945.1"/>
    </source>
</evidence>
<keyword evidence="1" id="KW-0479">Metal-binding</keyword>
<dbReference type="OrthoDB" id="7821105at2"/>
<evidence type="ECO:0000313" key="4">
    <source>
        <dbReference type="Proteomes" id="UP000224974"/>
    </source>
</evidence>
<dbReference type="Pfam" id="PF04434">
    <property type="entry name" value="SWIM"/>
    <property type="match status" value="1"/>
</dbReference>
<dbReference type="EMBL" id="PDDX01000001">
    <property type="protein sequence ID" value="PHI31945.1"/>
    <property type="molecule type" value="Genomic_DNA"/>
</dbReference>
<keyword evidence="1" id="KW-0863">Zinc-finger</keyword>
<dbReference type="GO" id="GO:0008270">
    <property type="term" value="F:zinc ion binding"/>
    <property type="evidence" value="ECO:0007669"/>
    <property type="project" value="UniProtKB-KW"/>
</dbReference>
<keyword evidence="1" id="KW-0862">Zinc</keyword>
<proteinExistence type="predicted"/>
<keyword evidence="4" id="KW-1185">Reference proteome</keyword>
<name>A0A2C6DU00_9GAMM</name>
<dbReference type="Proteomes" id="UP000224974">
    <property type="component" value="Unassembled WGS sequence"/>
</dbReference>
<accession>A0A2C6DU00</accession>
<protein>
    <recommendedName>
        <fullName evidence="2">SWIM-type domain-containing protein</fullName>
    </recommendedName>
</protein>
<sequence>MDDLLTYNYLAPSALLKDNGSEALFLSQYSEIQKSTDVPCFFLGRVKEPFTMARCLVALSNVVKSSFNLSPFQLALLKDPIVTAGNSCVRFEGFSHCAGVYARVDLLADALDGEFLANGTTNVDFNQPMLTALSSIQNNENVMLSIGQKEVGLDVEGKTVVERKVPLPVKWIKGLSSVQIYLSQSEISHTFNKIQTQQLFRSMPKGQVKTDYFLVIKGNTPLFSPMKSEGAICLGGLHRLRLLEPLLPFIKQLQVFAHSEMQATTWQFSFGSLRFSLSLSRDPWRGFSGEGATLDALIDNVSQGWMDIFEQNAYANQTFDPSLFTIKESLYLSKTENVSAQLAAMGLLGFDLNDNVFFYRQLPFKISRIMQLNPRLKGAEKLIAGNKVEIIQNTLGRIEARVEGSGIFHTVIFDGNNQRCTCEWYGKHQGARGPCKHVLAVKKIVMV</sequence>
<comment type="caution">
    <text evidence="3">The sequence shown here is derived from an EMBL/GenBank/DDBJ whole genome shotgun (WGS) entry which is preliminary data.</text>
</comment>
<dbReference type="RefSeq" id="WP_029096860.1">
    <property type="nucleotide sequence ID" value="NZ_PDDX01000001.1"/>
</dbReference>
<gene>
    <name evidence="3" type="ORF">CRN84_22795</name>
</gene>
<evidence type="ECO:0000256" key="1">
    <source>
        <dbReference type="PROSITE-ProRule" id="PRU00325"/>
    </source>
</evidence>
<organism evidence="3 4">
    <name type="scientific">Budvicia aquatica</name>
    <dbReference type="NCBI Taxonomy" id="82979"/>
    <lineage>
        <taxon>Bacteria</taxon>
        <taxon>Pseudomonadati</taxon>
        <taxon>Pseudomonadota</taxon>
        <taxon>Gammaproteobacteria</taxon>
        <taxon>Enterobacterales</taxon>
        <taxon>Budviciaceae</taxon>
        <taxon>Budvicia</taxon>
    </lineage>
</organism>
<dbReference type="STRING" id="1111728.GCA_000427805_03344"/>
<reference evidence="4" key="1">
    <citation type="submission" date="2017-09" db="EMBL/GenBank/DDBJ databases">
        <title>FDA dAtabase for Regulatory Grade micrObial Sequences (FDA-ARGOS): Supporting development and validation of Infectious Disease Dx tests.</title>
        <authorList>
            <person name="Minogue T."/>
            <person name="Wolcott M."/>
            <person name="Wasieloski L."/>
            <person name="Aguilar W."/>
            <person name="Moore D."/>
            <person name="Tallon L."/>
            <person name="Sadzewicz L."/>
            <person name="Ott S."/>
            <person name="Zhao X."/>
            <person name="Nagaraj S."/>
            <person name="Vavikolanu K."/>
            <person name="Aluvathingal J."/>
            <person name="Nadendla S."/>
            <person name="Sichtig H."/>
        </authorList>
    </citation>
    <scope>NUCLEOTIDE SEQUENCE [LARGE SCALE GENOMIC DNA]</scope>
    <source>
        <strain evidence="4">FDAARGOS_387</strain>
    </source>
</reference>
<feature type="domain" description="SWIM-type" evidence="2">
    <location>
        <begin position="409"/>
        <end position="446"/>
    </location>
</feature>